<name>A0AAW1UUB9_9CUCU</name>
<proteinExistence type="predicted"/>
<comment type="caution">
    <text evidence="1">The sequence shown here is derived from an EMBL/GenBank/DDBJ whole genome shotgun (WGS) entry which is preliminary data.</text>
</comment>
<dbReference type="AlphaFoldDB" id="A0AAW1UUB9"/>
<organism evidence="1 2">
    <name type="scientific">Henosepilachna vigintioctopunctata</name>
    <dbReference type="NCBI Taxonomy" id="420089"/>
    <lineage>
        <taxon>Eukaryota</taxon>
        <taxon>Metazoa</taxon>
        <taxon>Ecdysozoa</taxon>
        <taxon>Arthropoda</taxon>
        <taxon>Hexapoda</taxon>
        <taxon>Insecta</taxon>
        <taxon>Pterygota</taxon>
        <taxon>Neoptera</taxon>
        <taxon>Endopterygota</taxon>
        <taxon>Coleoptera</taxon>
        <taxon>Polyphaga</taxon>
        <taxon>Cucujiformia</taxon>
        <taxon>Coccinelloidea</taxon>
        <taxon>Coccinellidae</taxon>
        <taxon>Epilachninae</taxon>
        <taxon>Epilachnini</taxon>
        <taxon>Henosepilachna</taxon>
    </lineage>
</organism>
<dbReference type="EMBL" id="JARQZJ010000091">
    <property type="protein sequence ID" value="KAK9883154.1"/>
    <property type="molecule type" value="Genomic_DNA"/>
</dbReference>
<accession>A0AAW1UUB9</accession>
<evidence type="ECO:0008006" key="3">
    <source>
        <dbReference type="Google" id="ProtNLM"/>
    </source>
</evidence>
<evidence type="ECO:0000313" key="1">
    <source>
        <dbReference type="EMBL" id="KAK9883154.1"/>
    </source>
</evidence>
<protein>
    <recommendedName>
        <fullName evidence="3">Ribosomal protein L32</fullName>
    </recommendedName>
</protein>
<gene>
    <name evidence="1" type="ORF">WA026_001351</name>
</gene>
<keyword evidence="2" id="KW-1185">Reference proteome</keyword>
<sequence length="133" mass="15150">MRTPHRTKWRKTTVRETSLMKIVVPESRSGSRFMPVSPSAPYALTVPPIFISIKPLGSVNAGLRGEALRSKLQNNVLRSFLLDEWSSGAPIRRSLKVHLYSSSDSRKCMARPKRGRERRQKYVEFGGVFSFEI</sequence>
<dbReference type="Proteomes" id="UP001431783">
    <property type="component" value="Unassembled WGS sequence"/>
</dbReference>
<reference evidence="1 2" key="1">
    <citation type="submission" date="2023-03" db="EMBL/GenBank/DDBJ databases">
        <title>Genome insight into feeding habits of ladybird beetles.</title>
        <authorList>
            <person name="Li H.-S."/>
            <person name="Huang Y.-H."/>
            <person name="Pang H."/>
        </authorList>
    </citation>
    <scope>NUCLEOTIDE SEQUENCE [LARGE SCALE GENOMIC DNA]</scope>
    <source>
        <strain evidence="1">SYSU_2023b</strain>
        <tissue evidence="1">Whole body</tissue>
    </source>
</reference>
<evidence type="ECO:0000313" key="2">
    <source>
        <dbReference type="Proteomes" id="UP001431783"/>
    </source>
</evidence>